<evidence type="ECO:0000313" key="2">
    <source>
        <dbReference type="Proteomes" id="UP000219338"/>
    </source>
</evidence>
<proteinExistence type="predicted"/>
<reference evidence="2" key="1">
    <citation type="journal article" date="2017" name="Nat. Ecol. Evol.">
        <title>Genome expansion and lineage-specific genetic innovations in the forest pathogenic fungi Armillaria.</title>
        <authorList>
            <person name="Sipos G."/>
            <person name="Prasanna A.N."/>
            <person name="Walter M.C."/>
            <person name="O'Connor E."/>
            <person name="Balint B."/>
            <person name="Krizsan K."/>
            <person name="Kiss B."/>
            <person name="Hess J."/>
            <person name="Varga T."/>
            <person name="Slot J."/>
            <person name="Riley R."/>
            <person name="Boka B."/>
            <person name="Rigling D."/>
            <person name="Barry K."/>
            <person name="Lee J."/>
            <person name="Mihaltcheva S."/>
            <person name="LaButti K."/>
            <person name="Lipzen A."/>
            <person name="Waldron R."/>
            <person name="Moloney N.M."/>
            <person name="Sperisen C."/>
            <person name="Kredics L."/>
            <person name="Vagvoelgyi C."/>
            <person name="Patrignani A."/>
            <person name="Fitzpatrick D."/>
            <person name="Nagy I."/>
            <person name="Doyle S."/>
            <person name="Anderson J.B."/>
            <person name="Grigoriev I.V."/>
            <person name="Gueldener U."/>
            <person name="Muensterkoetter M."/>
            <person name="Nagy L.G."/>
        </authorList>
    </citation>
    <scope>NUCLEOTIDE SEQUENCE [LARGE SCALE GENOMIC DNA]</scope>
    <source>
        <strain evidence="2">C18/9</strain>
    </source>
</reference>
<protein>
    <submittedName>
        <fullName evidence="1">Uncharacterized protein</fullName>
    </submittedName>
</protein>
<organism evidence="1 2">
    <name type="scientific">Armillaria ostoyae</name>
    <name type="common">Armillaria root rot fungus</name>
    <dbReference type="NCBI Taxonomy" id="47428"/>
    <lineage>
        <taxon>Eukaryota</taxon>
        <taxon>Fungi</taxon>
        <taxon>Dikarya</taxon>
        <taxon>Basidiomycota</taxon>
        <taxon>Agaricomycotina</taxon>
        <taxon>Agaricomycetes</taxon>
        <taxon>Agaricomycetidae</taxon>
        <taxon>Agaricales</taxon>
        <taxon>Marasmiineae</taxon>
        <taxon>Physalacriaceae</taxon>
        <taxon>Armillaria</taxon>
    </lineage>
</organism>
<dbReference type="AlphaFoldDB" id="A0A284RTC1"/>
<dbReference type="EMBL" id="FUEG01000016">
    <property type="protein sequence ID" value="SJL12009.1"/>
    <property type="molecule type" value="Genomic_DNA"/>
</dbReference>
<accession>A0A284RTC1</accession>
<gene>
    <name evidence="1" type="ORF">ARMOST_15425</name>
</gene>
<sequence>MHCPRSRAVFGVLSFDCTIQLTQSSYNGGDRISALGVCYWEVNGLGTDGCEQDRTESGISTRSRFLRYLTSSNLGLYLIAVLCGYQSKAQGVSPQCGKDVLSPCYVFLVGMDSTSASCSTLKHHLGPMTVHSAPIEVKVRSIHYERNESIVFSA</sequence>
<name>A0A284RTC1_ARMOS</name>
<dbReference type="Proteomes" id="UP000219338">
    <property type="component" value="Unassembled WGS sequence"/>
</dbReference>
<evidence type="ECO:0000313" key="1">
    <source>
        <dbReference type="EMBL" id="SJL12009.1"/>
    </source>
</evidence>
<keyword evidence="2" id="KW-1185">Reference proteome</keyword>